<dbReference type="Pfam" id="PF02452">
    <property type="entry name" value="PemK_toxin"/>
    <property type="match status" value="1"/>
</dbReference>
<evidence type="ECO:0000313" key="4">
    <source>
        <dbReference type="Proteomes" id="UP001501475"/>
    </source>
</evidence>
<dbReference type="Proteomes" id="UP001501475">
    <property type="component" value="Unassembled WGS sequence"/>
</dbReference>
<dbReference type="PANTHER" id="PTHR33988">
    <property type="entry name" value="ENDORIBONUCLEASE MAZF-RELATED"/>
    <property type="match status" value="1"/>
</dbReference>
<gene>
    <name evidence="3" type="primary">mazF3</name>
    <name evidence="3" type="ORF">GCM10009810_06400</name>
</gene>
<comment type="caution">
    <text evidence="3">The sequence shown here is derived from an EMBL/GenBank/DDBJ whole genome shotgun (WGS) entry which is preliminary data.</text>
</comment>
<dbReference type="SUPFAM" id="SSF50118">
    <property type="entry name" value="Cell growth inhibitor/plasmid maintenance toxic component"/>
    <property type="match status" value="1"/>
</dbReference>
<protein>
    <submittedName>
        <fullName evidence="3">Type II toxin-antitoxin system toxin endoribonuclease MazF3</fullName>
    </submittedName>
</protein>
<evidence type="ECO:0000256" key="2">
    <source>
        <dbReference type="ARBA" id="ARBA00022649"/>
    </source>
</evidence>
<evidence type="ECO:0000256" key="1">
    <source>
        <dbReference type="ARBA" id="ARBA00007521"/>
    </source>
</evidence>
<keyword evidence="4" id="KW-1185">Reference proteome</keyword>
<name>A0ABN2K5M6_9MICO</name>
<dbReference type="InterPro" id="IPR011067">
    <property type="entry name" value="Plasmid_toxin/cell-grow_inhib"/>
</dbReference>
<organism evidence="3 4">
    <name type="scientific">Nostocoides vanveenii</name>
    <dbReference type="NCBI Taxonomy" id="330835"/>
    <lineage>
        <taxon>Bacteria</taxon>
        <taxon>Bacillati</taxon>
        <taxon>Actinomycetota</taxon>
        <taxon>Actinomycetes</taxon>
        <taxon>Micrococcales</taxon>
        <taxon>Intrasporangiaceae</taxon>
        <taxon>Nostocoides</taxon>
    </lineage>
</organism>
<reference evidence="3 4" key="1">
    <citation type="journal article" date="2019" name="Int. J. Syst. Evol. Microbiol.">
        <title>The Global Catalogue of Microorganisms (GCM) 10K type strain sequencing project: providing services to taxonomists for standard genome sequencing and annotation.</title>
        <authorList>
            <consortium name="The Broad Institute Genomics Platform"/>
            <consortium name="The Broad Institute Genome Sequencing Center for Infectious Disease"/>
            <person name="Wu L."/>
            <person name="Ma J."/>
        </authorList>
    </citation>
    <scope>NUCLEOTIDE SEQUENCE [LARGE SCALE GENOMIC DNA]</scope>
    <source>
        <strain evidence="3 4">JCM 15591</strain>
    </source>
</reference>
<dbReference type="InterPro" id="IPR003477">
    <property type="entry name" value="PemK-like"/>
</dbReference>
<accession>A0ABN2K5M6</accession>
<comment type="similarity">
    <text evidence="1">Belongs to the PemK/MazF family.</text>
</comment>
<proteinExistence type="inferred from homology"/>
<dbReference type="EMBL" id="BAAAPN010000017">
    <property type="protein sequence ID" value="GAA1748602.1"/>
    <property type="molecule type" value="Genomic_DNA"/>
</dbReference>
<dbReference type="RefSeq" id="WP_324385724.1">
    <property type="nucleotide sequence ID" value="NZ_BAAAPN010000017.1"/>
</dbReference>
<sequence>MHAIHVVHLDKARPAIVLTRDSARPLLSKWTVAPITSTIRGLVSEVPLGRRNGLDHDCVASVDNVATIPAVAVGRLIGFLDEDDEHALTTALARAFDLI</sequence>
<evidence type="ECO:0000313" key="3">
    <source>
        <dbReference type="EMBL" id="GAA1748602.1"/>
    </source>
</evidence>
<dbReference type="Gene3D" id="2.30.30.110">
    <property type="match status" value="1"/>
</dbReference>
<keyword evidence="2" id="KW-1277">Toxin-antitoxin system</keyword>
<dbReference type="PANTHER" id="PTHR33988:SF2">
    <property type="entry name" value="ENDORIBONUCLEASE MAZF"/>
    <property type="match status" value="1"/>
</dbReference>